<name>A0AAV4JYE3_9GAST</name>
<protein>
    <recommendedName>
        <fullName evidence="5">EGF-like domain-containing protein</fullName>
    </recommendedName>
</protein>
<keyword evidence="2" id="KW-0812">Transmembrane</keyword>
<feature type="compositionally biased region" description="Acidic residues" evidence="1">
    <location>
        <begin position="102"/>
        <end position="130"/>
    </location>
</feature>
<keyword evidence="2" id="KW-1133">Transmembrane helix</keyword>
<evidence type="ECO:0000313" key="3">
    <source>
        <dbReference type="EMBL" id="GFS26527.1"/>
    </source>
</evidence>
<proteinExistence type="predicted"/>
<dbReference type="Proteomes" id="UP000762676">
    <property type="component" value="Unassembled WGS sequence"/>
</dbReference>
<feature type="transmembrane region" description="Helical" evidence="2">
    <location>
        <begin position="56"/>
        <end position="78"/>
    </location>
</feature>
<keyword evidence="2" id="KW-0472">Membrane</keyword>
<keyword evidence="4" id="KW-1185">Reference proteome</keyword>
<comment type="caution">
    <text evidence="3">The sequence shown here is derived from an EMBL/GenBank/DDBJ whole genome shotgun (WGS) entry which is preliminary data.</text>
</comment>
<accession>A0AAV4JYE3</accession>
<organism evidence="3 4">
    <name type="scientific">Elysia marginata</name>
    <dbReference type="NCBI Taxonomy" id="1093978"/>
    <lineage>
        <taxon>Eukaryota</taxon>
        <taxon>Metazoa</taxon>
        <taxon>Spiralia</taxon>
        <taxon>Lophotrochozoa</taxon>
        <taxon>Mollusca</taxon>
        <taxon>Gastropoda</taxon>
        <taxon>Heterobranchia</taxon>
        <taxon>Euthyneura</taxon>
        <taxon>Panpulmonata</taxon>
        <taxon>Sacoglossa</taxon>
        <taxon>Placobranchoidea</taxon>
        <taxon>Plakobranchidae</taxon>
        <taxon>Elysia</taxon>
    </lineage>
</organism>
<sequence length="130" mass="14345">MNCSEMCSLYCRGKDVGISCNPKTGECSAGCDGGFIGPKCESGIPIEAPNTEEKQFYWLLVGFFASCITMTIFIIVLCKKMQGTDNTGERRRRGPKVIIKQEEEDFGGNDDGCDNDDDEDNDDDDDDNDD</sequence>
<evidence type="ECO:0000313" key="4">
    <source>
        <dbReference type="Proteomes" id="UP000762676"/>
    </source>
</evidence>
<evidence type="ECO:0000256" key="1">
    <source>
        <dbReference type="SAM" id="MobiDB-lite"/>
    </source>
</evidence>
<reference evidence="3 4" key="1">
    <citation type="journal article" date="2021" name="Elife">
        <title>Chloroplast acquisition without the gene transfer in kleptoplastic sea slugs, Plakobranchus ocellatus.</title>
        <authorList>
            <person name="Maeda T."/>
            <person name="Takahashi S."/>
            <person name="Yoshida T."/>
            <person name="Shimamura S."/>
            <person name="Takaki Y."/>
            <person name="Nagai Y."/>
            <person name="Toyoda A."/>
            <person name="Suzuki Y."/>
            <person name="Arimoto A."/>
            <person name="Ishii H."/>
            <person name="Satoh N."/>
            <person name="Nishiyama T."/>
            <person name="Hasebe M."/>
            <person name="Maruyama T."/>
            <person name="Minagawa J."/>
            <person name="Obokata J."/>
            <person name="Shigenobu S."/>
        </authorList>
    </citation>
    <scope>NUCLEOTIDE SEQUENCE [LARGE SCALE GENOMIC DNA]</scope>
</reference>
<gene>
    <name evidence="3" type="ORF">ElyMa_001721300</name>
</gene>
<dbReference type="AlphaFoldDB" id="A0AAV4JYE3"/>
<evidence type="ECO:0000256" key="2">
    <source>
        <dbReference type="SAM" id="Phobius"/>
    </source>
</evidence>
<evidence type="ECO:0008006" key="5">
    <source>
        <dbReference type="Google" id="ProtNLM"/>
    </source>
</evidence>
<dbReference type="EMBL" id="BMAT01003483">
    <property type="protein sequence ID" value="GFS26527.1"/>
    <property type="molecule type" value="Genomic_DNA"/>
</dbReference>
<feature type="region of interest" description="Disordered" evidence="1">
    <location>
        <begin position="83"/>
        <end position="130"/>
    </location>
</feature>